<reference evidence="4" key="1">
    <citation type="submission" date="2013-08" db="EMBL/GenBank/DDBJ databases">
        <authorList>
            <person name="Mendez C."/>
            <person name="Richter M."/>
            <person name="Ferrer M."/>
            <person name="Sanchez J."/>
        </authorList>
    </citation>
    <scope>NUCLEOTIDE SEQUENCE</scope>
</reference>
<dbReference type="PANTHER" id="PTHR36924:SF1">
    <property type="entry name" value="ANTITOXIN HIGA-1"/>
    <property type="match status" value="1"/>
</dbReference>
<sequence length="94" mass="10402">MMKNHPHPGELLREDVLLPLGIEVTDAAQRLGMSRTTLPRVINGRAGISPDSAIRLERAGVSTARFWMTLQVNYELAQAGQRTQPTVRRLQAVA</sequence>
<protein>
    <submittedName>
        <fullName evidence="4">Addiction module antidote protein, HigA</fullName>
    </submittedName>
</protein>
<dbReference type="InterPro" id="IPR013430">
    <property type="entry name" value="Toxin_antidote_HigA"/>
</dbReference>
<feature type="domain" description="HTH cro/C1-type" evidence="2">
    <location>
        <begin position="18"/>
        <end position="59"/>
    </location>
</feature>
<dbReference type="GO" id="GO:0003677">
    <property type="term" value="F:DNA binding"/>
    <property type="evidence" value="ECO:0007669"/>
    <property type="project" value="UniProtKB-KW"/>
</dbReference>
<name>T1B5U6_9ZZZZ</name>
<proteinExistence type="predicted"/>
<evidence type="ECO:0000256" key="1">
    <source>
        <dbReference type="ARBA" id="ARBA00023125"/>
    </source>
</evidence>
<organism evidence="4">
    <name type="scientific">mine drainage metagenome</name>
    <dbReference type="NCBI Taxonomy" id="410659"/>
    <lineage>
        <taxon>unclassified sequences</taxon>
        <taxon>metagenomes</taxon>
        <taxon>ecological metagenomes</taxon>
    </lineage>
</organism>
<accession>T1B5U6</accession>
<dbReference type="Pfam" id="PF01381">
    <property type="entry name" value="HTH_3"/>
    <property type="match status" value="1"/>
</dbReference>
<reference evidence="4" key="2">
    <citation type="journal article" date="2014" name="ISME J.">
        <title>Microbial stratification in low pH oxic and suboxic macroscopic growths along an acid mine drainage.</title>
        <authorList>
            <person name="Mendez-Garcia C."/>
            <person name="Mesa V."/>
            <person name="Sprenger R.R."/>
            <person name="Richter M."/>
            <person name="Diez M.S."/>
            <person name="Solano J."/>
            <person name="Bargiela R."/>
            <person name="Golyshina O.V."/>
            <person name="Manteca A."/>
            <person name="Ramos J.L."/>
            <person name="Gallego J.R."/>
            <person name="Llorente I."/>
            <person name="Martins Dos Santos V.A."/>
            <person name="Jensen O.N."/>
            <person name="Pelaez A.I."/>
            <person name="Sanchez J."/>
            <person name="Ferrer M."/>
        </authorList>
    </citation>
    <scope>NUCLEOTIDE SEQUENCE</scope>
</reference>
<comment type="caution">
    <text evidence="4">The sequence shown here is derived from an EMBL/GenBank/DDBJ whole genome shotgun (WGS) entry which is preliminary data.</text>
</comment>
<dbReference type="CDD" id="cd00093">
    <property type="entry name" value="HTH_XRE"/>
    <property type="match status" value="1"/>
</dbReference>
<gene>
    <name evidence="4" type="ORF">B1A_07420</name>
    <name evidence="3" type="ORF">B2A_10076</name>
</gene>
<evidence type="ECO:0000259" key="2">
    <source>
        <dbReference type="Pfam" id="PF01381"/>
    </source>
</evidence>
<dbReference type="AlphaFoldDB" id="T1B5U6"/>
<keyword evidence="1" id="KW-0238">DNA-binding</keyword>
<dbReference type="SUPFAM" id="SSF47413">
    <property type="entry name" value="lambda repressor-like DNA-binding domains"/>
    <property type="match status" value="1"/>
</dbReference>
<dbReference type="InterPro" id="IPR001387">
    <property type="entry name" value="Cro/C1-type_HTH"/>
</dbReference>
<dbReference type="EMBL" id="AUZZ01007272">
    <property type="protein sequence ID" value="EQD42987.1"/>
    <property type="molecule type" value="Genomic_DNA"/>
</dbReference>
<dbReference type="InterPro" id="IPR010982">
    <property type="entry name" value="Lambda_DNA-bd_dom_sf"/>
</dbReference>
<dbReference type="NCBIfam" id="TIGR02607">
    <property type="entry name" value="antidote_HigA"/>
    <property type="match status" value="1"/>
</dbReference>
<evidence type="ECO:0000313" key="3">
    <source>
        <dbReference type="EMBL" id="EQD42987.1"/>
    </source>
</evidence>
<dbReference type="EMBL" id="AUZX01005347">
    <property type="protein sequence ID" value="EQD68261.1"/>
    <property type="molecule type" value="Genomic_DNA"/>
</dbReference>
<dbReference type="Gene3D" id="1.10.260.40">
    <property type="entry name" value="lambda repressor-like DNA-binding domains"/>
    <property type="match status" value="1"/>
</dbReference>
<dbReference type="PANTHER" id="PTHR36924">
    <property type="entry name" value="ANTITOXIN HIGA-1"/>
    <property type="match status" value="1"/>
</dbReference>
<evidence type="ECO:0000313" key="4">
    <source>
        <dbReference type="EMBL" id="EQD68261.1"/>
    </source>
</evidence>